<feature type="compositionally biased region" description="Acidic residues" evidence="1">
    <location>
        <begin position="142"/>
        <end position="153"/>
    </location>
</feature>
<dbReference type="GO" id="GO:0042796">
    <property type="term" value="P:snRNA transcription by RNA polymerase III"/>
    <property type="evidence" value="ECO:0007669"/>
    <property type="project" value="TreeGrafter"/>
</dbReference>
<reference evidence="4" key="1">
    <citation type="submission" date="2013-05" db="EMBL/GenBank/DDBJ databases">
        <title>The Genome sequence of Mucor circinelloides f. circinelloides 1006PhL.</title>
        <authorList>
            <consortium name="The Broad Institute Genomics Platform"/>
            <person name="Cuomo C."/>
            <person name="Earl A."/>
            <person name="Findley K."/>
            <person name="Lee S.C."/>
            <person name="Walker B."/>
            <person name="Young S."/>
            <person name="Zeng Q."/>
            <person name="Gargeya S."/>
            <person name="Fitzgerald M."/>
            <person name="Haas B."/>
            <person name="Abouelleil A."/>
            <person name="Allen A.W."/>
            <person name="Alvarado L."/>
            <person name="Arachchi H.M."/>
            <person name="Berlin A.M."/>
            <person name="Chapman S.B."/>
            <person name="Gainer-Dewar J."/>
            <person name="Goldberg J."/>
            <person name="Griggs A."/>
            <person name="Gujja S."/>
            <person name="Hansen M."/>
            <person name="Howarth C."/>
            <person name="Imamovic A."/>
            <person name="Ireland A."/>
            <person name="Larimer J."/>
            <person name="McCowan C."/>
            <person name="Murphy C."/>
            <person name="Pearson M."/>
            <person name="Poon T.W."/>
            <person name="Priest M."/>
            <person name="Roberts A."/>
            <person name="Saif S."/>
            <person name="Shea T."/>
            <person name="Sisk P."/>
            <person name="Sykes S."/>
            <person name="Wortman J."/>
            <person name="Nusbaum C."/>
            <person name="Birren B."/>
        </authorList>
    </citation>
    <scope>NUCLEOTIDE SEQUENCE [LARGE SCALE GENOMIC DNA]</scope>
    <source>
        <strain evidence="4">1006PhL</strain>
    </source>
</reference>
<feature type="compositionally biased region" description="Polar residues" evidence="1">
    <location>
        <begin position="344"/>
        <end position="353"/>
    </location>
</feature>
<evidence type="ECO:0000256" key="1">
    <source>
        <dbReference type="SAM" id="MobiDB-lite"/>
    </source>
</evidence>
<dbReference type="VEuPathDB" id="FungiDB:HMPREF1544_12132"/>
<feature type="compositionally biased region" description="Acidic residues" evidence="1">
    <location>
        <begin position="70"/>
        <end position="79"/>
    </location>
</feature>
<feature type="domain" description="Little elongation complex subunit 2 C-terminal" evidence="2">
    <location>
        <begin position="740"/>
        <end position="918"/>
    </location>
</feature>
<dbReference type="GO" id="GO:0042795">
    <property type="term" value="P:snRNA transcription by RNA polymerase II"/>
    <property type="evidence" value="ECO:0007669"/>
    <property type="project" value="TreeGrafter"/>
</dbReference>
<dbReference type="Pfam" id="PF10505">
    <property type="entry name" value="NARG2_C"/>
    <property type="match status" value="1"/>
</dbReference>
<feature type="compositionally biased region" description="Polar residues" evidence="1">
    <location>
        <begin position="178"/>
        <end position="194"/>
    </location>
</feature>
<feature type="compositionally biased region" description="Polar residues" evidence="1">
    <location>
        <begin position="713"/>
        <end position="731"/>
    </location>
</feature>
<evidence type="ECO:0000313" key="4">
    <source>
        <dbReference type="Proteomes" id="UP000014254"/>
    </source>
</evidence>
<dbReference type="GO" id="GO:0008023">
    <property type="term" value="C:transcription elongation factor complex"/>
    <property type="evidence" value="ECO:0007669"/>
    <property type="project" value="InterPro"/>
</dbReference>
<dbReference type="eggNOG" id="ENOG502RAVR">
    <property type="taxonomic scope" value="Eukaryota"/>
</dbReference>
<dbReference type="Proteomes" id="UP000014254">
    <property type="component" value="Unassembled WGS sequence"/>
</dbReference>
<accession>S2IU31</accession>
<dbReference type="EMBL" id="KE124203">
    <property type="protein sequence ID" value="EPB81161.1"/>
    <property type="molecule type" value="Genomic_DNA"/>
</dbReference>
<name>S2IU31_MUCC1</name>
<feature type="compositionally biased region" description="Basic and acidic residues" evidence="1">
    <location>
        <begin position="96"/>
        <end position="105"/>
    </location>
</feature>
<dbReference type="InParanoid" id="S2IU31"/>
<organism evidence="3 4">
    <name type="scientific">Mucor circinelloides f. circinelloides (strain 1006PhL)</name>
    <name type="common">Mucormycosis agent</name>
    <name type="synonym">Calyptromyces circinelloides</name>
    <dbReference type="NCBI Taxonomy" id="1220926"/>
    <lineage>
        <taxon>Eukaryota</taxon>
        <taxon>Fungi</taxon>
        <taxon>Fungi incertae sedis</taxon>
        <taxon>Mucoromycota</taxon>
        <taxon>Mucoromycotina</taxon>
        <taxon>Mucoromycetes</taxon>
        <taxon>Mucorales</taxon>
        <taxon>Mucorineae</taxon>
        <taxon>Mucoraceae</taxon>
        <taxon>Mucor</taxon>
    </lineage>
</organism>
<feature type="region of interest" description="Disordered" evidence="1">
    <location>
        <begin position="1"/>
        <end position="105"/>
    </location>
</feature>
<feature type="region of interest" description="Disordered" evidence="1">
    <location>
        <begin position="278"/>
        <end position="307"/>
    </location>
</feature>
<protein>
    <recommendedName>
        <fullName evidence="2">Little elongation complex subunit 2 C-terminal domain-containing protein</fullName>
    </recommendedName>
</protein>
<feature type="compositionally biased region" description="Basic and acidic residues" evidence="1">
    <location>
        <begin position="156"/>
        <end position="165"/>
    </location>
</feature>
<dbReference type="AlphaFoldDB" id="S2IU31"/>
<feature type="compositionally biased region" description="Acidic residues" evidence="1">
    <location>
        <begin position="166"/>
        <end position="176"/>
    </location>
</feature>
<feature type="compositionally biased region" description="Basic and acidic residues" evidence="1">
    <location>
        <begin position="40"/>
        <end position="69"/>
    </location>
</feature>
<proteinExistence type="predicted"/>
<feature type="region of interest" description="Disordered" evidence="1">
    <location>
        <begin position="339"/>
        <end position="378"/>
    </location>
</feature>
<dbReference type="GO" id="GO:0045945">
    <property type="term" value="P:positive regulation of transcription by RNA polymerase III"/>
    <property type="evidence" value="ECO:0007669"/>
    <property type="project" value="TreeGrafter"/>
</dbReference>
<keyword evidence="4" id="KW-1185">Reference proteome</keyword>
<dbReference type="PANTHER" id="PTHR14633">
    <property type="entry name" value="LITTLE ELONGATION COMPLEX SUBUNIT 2"/>
    <property type="match status" value="1"/>
</dbReference>
<dbReference type="OMA" id="PTYESEM"/>
<dbReference type="STRING" id="1220926.S2IU31"/>
<sequence length="938" mass="105683">MQDQQHLGYQSAITPLSGDESSNNEYVNQTMENNPVTGIDQHHSVKEGEATLYDINEKEKNYSADHNEEIGDEDVDENNSEDHQPVVEMEGSEEEIEKHTREESRQIAIAQTAELSKEKSAKAYNSLLLVQEFHTGLTSGDDSGESETEDDQGGEIVEKLEGSDHDAEEEEEDECEASITTSSEAVNAHQSLPLLSSHPRPVDPEFVALKAFRPDYTNEEAIARNKSLSEFGLLFTRDEYKYYNGNAIMNTQADENAAYYDEVQEILTMIAEKERKWEATPVDQRKRKPKNPALDPEAKRVKLESPTAETLLSPLQPYLNSEMPDPSVVMFDFNEASPAAEYDSSPSQSSITAEGTPPPPIVPISAGSSKPKPKPNPQLAVLDTVLSNILRDSQQTQQKAKTNELSDLEAAAMAAGLDLNPNAGKAGDKSGPRSKLSKQEHAEFLKWNGFLKKVVSMEDKIVDLSNKIYFKQGKELSVQERIRFDRLCSLVKSEKEEFLKYQCKSVIESGAYNTLDPKVEKLVREVYELEKKRVYAYPQFYKYFNIIEMSPNATSDAPILAFKKCLYMQGQIAPCNPKMYDSPRNMNLFRKYLVNNATSPDEEEEHIQYYKKKLLPAIVVDPIIPNLIKDTRPDVVVSAECLTALVEMIHSISSDISIPISVMKSGADRKVVVMDQPFPRDSLTARAKNKIVYDLAFKSLCLDWKKKHPISANLSRPPSPNNYATAASTSKVDNDEGNTELDENLQYNLWSFGDMNIVIRHQADGELVGGTKERRVCLTTKLDYQIQPNGFEEILTPSERASQWIQSYIGGHAFVLEGRIDVLKNRLVRVDQKQMKDIMCDNWKPTYESEMLRHTFLRLQKMLVPGNYILQHKAGDRNFIIYQGTDKMESASTSIDLYSKYSSSTLPATSSTELAFVPAWNMEESSPEQIPWTFPVAL</sequence>
<feature type="region of interest" description="Disordered" evidence="1">
    <location>
        <begin position="136"/>
        <end position="200"/>
    </location>
</feature>
<evidence type="ECO:0000259" key="2">
    <source>
        <dbReference type="Pfam" id="PF10505"/>
    </source>
</evidence>
<dbReference type="PANTHER" id="PTHR14633:SF3">
    <property type="entry name" value="LITTLE ELONGATION COMPLEX SUBUNIT 2"/>
    <property type="match status" value="1"/>
</dbReference>
<evidence type="ECO:0000313" key="3">
    <source>
        <dbReference type="EMBL" id="EPB81161.1"/>
    </source>
</evidence>
<feature type="region of interest" description="Disordered" evidence="1">
    <location>
        <begin position="713"/>
        <end position="738"/>
    </location>
</feature>
<dbReference type="OrthoDB" id="289162at2759"/>
<feature type="compositionally biased region" description="Polar residues" evidence="1">
    <location>
        <begin position="1"/>
        <end position="36"/>
    </location>
</feature>
<dbReference type="InterPro" id="IPR019535">
    <property type="entry name" value="ICE2_C"/>
</dbReference>
<gene>
    <name evidence="3" type="ORF">HMPREF1544_12132</name>
</gene>